<feature type="region of interest" description="Disordered" evidence="1">
    <location>
        <begin position="125"/>
        <end position="191"/>
    </location>
</feature>
<keyword evidence="2" id="KW-0812">Transmembrane</keyword>
<accession>A0A8H7ALL8</accession>
<feature type="compositionally biased region" description="Low complexity" evidence="1">
    <location>
        <begin position="140"/>
        <end position="149"/>
    </location>
</feature>
<feature type="compositionally biased region" description="Basic and acidic residues" evidence="1">
    <location>
        <begin position="125"/>
        <end position="139"/>
    </location>
</feature>
<protein>
    <submittedName>
        <fullName evidence="3">Uncharacterized protein</fullName>
    </submittedName>
</protein>
<proteinExistence type="predicted"/>
<sequence length="612" mass="69507">MEYADGREYVVRRPDGELQWIRAPRRREHRTSGAWVRESRRQRRFADPAIAVADDPAAEEIMVQERRLQRNLPSFPEVECLLRLYVATGEGRGAYLAAKTKMEEQDLREEQERRRRERRIIEQEEEDERRRRQRSDSRPHGSLPSSSGSSDEDPDDGFGGRPTHRPPSGGPSGSHPGPAYPNDPPRPIRRSRSPHVVVHEYTSESEHESVVLAQRVPAPVYLNHPVHRPWRYQEAHRPPRPTVEDASEDEDDKDLAPLPAEEDDFRLQRPSRQRSREVRNRSVQIDPTHNFRANNTRIVRRSPTRYGSIRGGHGADHNFDEDSDRDVHQLVRMRGGGSIPQPLTKTSSILAGVIQNTDYKTLSKSIYLYFFHISKGKVISSRKTELYITFQELGENQPPRNKDQLSDMWLVAKLQQHYSMINRRQRSAFGDLIRMKTIGFATFIRFERTVKRGADAGNFVVTAKVPAVSAGGEAVSHFLYSMKYPLMDAKMMLFFLDRLAGTTQHDAHCFYAVEIKEAFDTSKIYVLLILLILVSAGVGAAYAVVRSDPSTGIAIASFVLTCLSLILALVAAGQWLGLSKPDSFSFAYDWADNRILGSTEADKIFGPGLRDI</sequence>
<keyword evidence="4" id="KW-1185">Reference proteome</keyword>
<keyword evidence="2" id="KW-1133">Transmembrane helix</keyword>
<dbReference type="AlphaFoldDB" id="A0A8H7ALL8"/>
<evidence type="ECO:0000313" key="4">
    <source>
        <dbReference type="Proteomes" id="UP000606974"/>
    </source>
</evidence>
<reference evidence="3" key="1">
    <citation type="submission" date="2020-02" db="EMBL/GenBank/DDBJ databases">
        <authorList>
            <person name="Palmer J.M."/>
        </authorList>
    </citation>
    <scope>NUCLEOTIDE SEQUENCE</scope>
    <source>
        <strain evidence="3">EPUS1.4</strain>
        <tissue evidence="3">Thallus</tissue>
    </source>
</reference>
<dbReference type="Proteomes" id="UP000606974">
    <property type="component" value="Unassembled WGS sequence"/>
</dbReference>
<gene>
    <name evidence="3" type="ORF">GJ744_010667</name>
</gene>
<evidence type="ECO:0000256" key="1">
    <source>
        <dbReference type="SAM" id="MobiDB-lite"/>
    </source>
</evidence>
<keyword evidence="2" id="KW-0472">Membrane</keyword>
<comment type="caution">
    <text evidence="3">The sequence shown here is derived from an EMBL/GenBank/DDBJ whole genome shotgun (WGS) entry which is preliminary data.</text>
</comment>
<feature type="transmembrane region" description="Helical" evidence="2">
    <location>
        <begin position="552"/>
        <end position="576"/>
    </location>
</feature>
<dbReference type="EMBL" id="JAACFV010000070">
    <property type="protein sequence ID" value="KAF7507350.1"/>
    <property type="molecule type" value="Genomic_DNA"/>
</dbReference>
<name>A0A8H7ALL8_9EURO</name>
<evidence type="ECO:0000256" key="2">
    <source>
        <dbReference type="SAM" id="Phobius"/>
    </source>
</evidence>
<feature type="transmembrane region" description="Helical" evidence="2">
    <location>
        <begin position="524"/>
        <end position="545"/>
    </location>
</feature>
<organism evidence="3 4">
    <name type="scientific">Endocarpon pusillum</name>
    <dbReference type="NCBI Taxonomy" id="364733"/>
    <lineage>
        <taxon>Eukaryota</taxon>
        <taxon>Fungi</taxon>
        <taxon>Dikarya</taxon>
        <taxon>Ascomycota</taxon>
        <taxon>Pezizomycotina</taxon>
        <taxon>Eurotiomycetes</taxon>
        <taxon>Chaetothyriomycetidae</taxon>
        <taxon>Verrucariales</taxon>
        <taxon>Verrucariaceae</taxon>
        <taxon>Endocarpon</taxon>
    </lineage>
</organism>
<feature type="region of interest" description="Disordered" evidence="1">
    <location>
        <begin position="232"/>
        <end position="281"/>
    </location>
</feature>
<dbReference type="OrthoDB" id="4160691at2759"/>
<evidence type="ECO:0000313" key="3">
    <source>
        <dbReference type="EMBL" id="KAF7507350.1"/>
    </source>
</evidence>